<evidence type="ECO:0000313" key="3">
    <source>
        <dbReference type="Proteomes" id="UP000006695"/>
    </source>
</evidence>
<dbReference type="EMBL" id="CP000698">
    <property type="protein sequence ID" value="ABQ24868.1"/>
    <property type="molecule type" value="Genomic_DNA"/>
</dbReference>
<accession>A5GC30</accession>
<name>A5GC30_GEOUR</name>
<dbReference type="STRING" id="351605.Gura_0656"/>
<dbReference type="KEGG" id="gur:Gura_0656"/>
<gene>
    <name evidence="2" type="ordered locus">Gura_0656</name>
</gene>
<keyword evidence="3" id="KW-1185">Reference proteome</keyword>
<feature type="signal peptide" evidence="1">
    <location>
        <begin position="1"/>
        <end position="26"/>
    </location>
</feature>
<sequence>MSFKKKILAVAAVGALTVATAVPAMALENEFHGMYRFKFNMSNAYDASSGPFTVKDNPKTKEYLEQRARLMYIAKASDDLRLVTHFELDYSKFGDGSYDIKRGQGAAIGADEINLETKDIYLDFNLPTAVPVNFKVGMQPWIDSYGGLVVNADMAGVLASAKYAGFSNSLGFFRFDDKGAIAGKNSRDFLALDTKYSLNKDVRIGASYYLLNDDLDVATSTLTGKDPARVANSSIVHMLGLNGQAKVGIATIDGGFLYQFGNLEAPVNGHLSAFGGYVGSKVAVGPGTLNVVAAYTTGDSNPSTGNSNAFQSVGNTNSGSFSENTFYGANMHLLMRSKYEINSSRNLIYSSNNNNQGMTVGSLGYDMKFTDKLYGNANVGFGAISKTNSTNATADSKYLGTEINAEVGYKLYDNLNASVYGAYVALGDYFKNVGTTTSSTGVAPGKRPNDLFLTTVMLNYVF</sequence>
<dbReference type="InterPro" id="IPR053728">
    <property type="entry name" value="Alginate_Permeability_Chnl"/>
</dbReference>
<feature type="chain" id="PRO_5002682199" evidence="1">
    <location>
        <begin position="27"/>
        <end position="462"/>
    </location>
</feature>
<proteinExistence type="predicted"/>
<keyword evidence="1" id="KW-0732">Signal</keyword>
<dbReference type="HOGENOM" id="CLU_045956_0_0_7"/>
<dbReference type="Proteomes" id="UP000006695">
    <property type="component" value="Chromosome"/>
</dbReference>
<protein>
    <submittedName>
        <fullName evidence="2">Uncharacterized protein</fullName>
    </submittedName>
</protein>
<evidence type="ECO:0000313" key="2">
    <source>
        <dbReference type="EMBL" id="ABQ24868.1"/>
    </source>
</evidence>
<dbReference type="AlphaFoldDB" id="A5GC30"/>
<reference evidence="2 3" key="1">
    <citation type="submission" date="2007-05" db="EMBL/GenBank/DDBJ databases">
        <title>Complete sequence of Geobacter uraniireducens Rf4.</title>
        <authorList>
            <consortium name="US DOE Joint Genome Institute"/>
            <person name="Copeland A."/>
            <person name="Lucas S."/>
            <person name="Lapidus A."/>
            <person name="Barry K."/>
            <person name="Detter J.C."/>
            <person name="Glavina del Rio T."/>
            <person name="Hammon N."/>
            <person name="Israni S."/>
            <person name="Dalin E."/>
            <person name="Tice H."/>
            <person name="Pitluck S."/>
            <person name="Chertkov O."/>
            <person name="Brettin T."/>
            <person name="Bruce D."/>
            <person name="Han C."/>
            <person name="Schmutz J."/>
            <person name="Larimer F."/>
            <person name="Land M."/>
            <person name="Hauser L."/>
            <person name="Kyrpides N."/>
            <person name="Mikhailova N."/>
            <person name="Shelobolina E."/>
            <person name="Aklujkar M."/>
            <person name="Lovley D."/>
            <person name="Richardson P."/>
        </authorList>
    </citation>
    <scope>NUCLEOTIDE SEQUENCE [LARGE SCALE GENOMIC DNA]</scope>
    <source>
        <strain evidence="2 3">Rf4</strain>
    </source>
</reference>
<evidence type="ECO:0000256" key="1">
    <source>
        <dbReference type="SAM" id="SignalP"/>
    </source>
</evidence>
<organism evidence="2 3">
    <name type="scientific">Geotalea uraniireducens (strain Rf4)</name>
    <name type="common">Geobacter uraniireducens</name>
    <dbReference type="NCBI Taxonomy" id="351605"/>
    <lineage>
        <taxon>Bacteria</taxon>
        <taxon>Pseudomonadati</taxon>
        <taxon>Thermodesulfobacteriota</taxon>
        <taxon>Desulfuromonadia</taxon>
        <taxon>Geobacterales</taxon>
        <taxon>Geobacteraceae</taxon>
        <taxon>Geotalea</taxon>
    </lineage>
</organism>
<dbReference type="OrthoDB" id="5416951at2"/>
<dbReference type="RefSeq" id="WP_011937592.1">
    <property type="nucleotide sequence ID" value="NC_009483.1"/>
</dbReference>
<dbReference type="Gene3D" id="2.40.160.100">
    <property type="match status" value="1"/>
</dbReference>